<reference evidence="1 2" key="1">
    <citation type="submission" date="2019-07" db="EMBL/GenBank/DDBJ databases">
        <title>Whole genome shotgun sequence of Nocardia ninae NBRC 108245.</title>
        <authorList>
            <person name="Hosoyama A."/>
            <person name="Uohara A."/>
            <person name="Ohji S."/>
            <person name="Ichikawa N."/>
        </authorList>
    </citation>
    <scope>NUCLEOTIDE SEQUENCE [LARGE SCALE GENOMIC DNA]</scope>
    <source>
        <strain evidence="1 2">NBRC 108245</strain>
    </source>
</reference>
<organism evidence="1 2">
    <name type="scientific">Nocardia ninae NBRC 108245</name>
    <dbReference type="NCBI Taxonomy" id="1210091"/>
    <lineage>
        <taxon>Bacteria</taxon>
        <taxon>Bacillati</taxon>
        <taxon>Actinomycetota</taxon>
        <taxon>Actinomycetes</taxon>
        <taxon>Mycobacteriales</taxon>
        <taxon>Nocardiaceae</taxon>
        <taxon>Nocardia</taxon>
    </lineage>
</organism>
<gene>
    <name evidence="1" type="ORF">NN4_36680</name>
</gene>
<keyword evidence="2" id="KW-1185">Reference proteome</keyword>
<dbReference type="Proteomes" id="UP000321424">
    <property type="component" value="Unassembled WGS sequence"/>
</dbReference>
<dbReference type="InterPro" id="IPR003489">
    <property type="entry name" value="RHF/RaiA"/>
</dbReference>
<dbReference type="AlphaFoldDB" id="A0A511MEZ9"/>
<evidence type="ECO:0000313" key="2">
    <source>
        <dbReference type="Proteomes" id="UP000321424"/>
    </source>
</evidence>
<dbReference type="SUPFAM" id="SSF69754">
    <property type="entry name" value="Ribosome binding protein Y (YfiA homologue)"/>
    <property type="match status" value="1"/>
</dbReference>
<proteinExistence type="predicted"/>
<sequence length="117" mass="12595">MQIQINTGSGIHGGEDLNRWAETEIASVLDRFSDQLTRVEAHLTDQNGEKGGPEDKQCVLEARPAGQHPVAATHRAGSVEEAVRGAADSMAHLLDSKFGRLHHAKGGETIRHMPAPD</sequence>
<dbReference type="Pfam" id="PF02482">
    <property type="entry name" value="Ribosomal_S30AE"/>
    <property type="match status" value="1"/>
</dbReference>
<comment type="caution">
    <text evidence="1">The sequence shown here is derived from an EMBL/GenBank/DDBJ whole genome shotgun (WGS) entry which is preliminary data.</text>
</comment>
<evidence type="ECO:0000313" key="1">
    <source>
        <dbReference type="EMBL" id="GEM39149.1"/>
    </source>
</evidence>
<dbReference type="OrthoDB" id="121633at2"/>
<protein>
    <recommendedName>
        <fullName evidence="3">Ribosomal subunit interface protein</fullName>
    </recommendedName>
</protein>
<dbReference type="EMBL" id="BJXA01000022">
    <property type="protein sequence ID" value="GEM39149.1"/>
    <property type="molecule type" value="Genomic_DNA"/>
</dbReference>
<dbReference type="InterPro" id="IPR036567">
    <property type="entry name" value="RHF-like"/>
</dbReference>
<evidence type="ECO:0008006" key="3">
    <source>
        <dbReference type="Google" id="ProtNLM"/>
    </source>
</evidence>
<dbReference type="RefSeq" id="WP_147132452.1">
    <property type="nucleotide sequence ID" value="NZ_BJXA01000022.1"/>
</dbReference>
<dbReference type="Gene3D" id="3.30.160.100">
    <property type="entry name" value="Ribosome hibernation promotion factor-like"/>
    <property type="match status" value="1"/>
</dbReference>
<accession>A0A511MEZ9</accession>
<name>A0A511MEZ9_9NOCA</name>